<dbReference type="PANTHER" id="PTHR34072:SF52">
    <property type="entry name" value="RIBONUCLEASE H"/>
    <property type="match status" value="1"/>
</dbReference>
<keyword evidence="2" id="KW-0695">RNA-directed DNA polymerase</keyword>
<protein>
    <submittedName>
        <fullName evidence="2">Reverse transcriptase domain-containing protein</fullName>
    </submittedName>
</protein>
<dbReference type="InterPro" id="IPR001584">
    <property type="entry name" value="Integrase_cat-core"/>
</dbReference>
<keyword evidence="2" id="KW-0808">Transferase</keyword>
<evidence type="ECO:0000313" key="2">
    <source>
        <dbReference type="EMBL" id="GJT84770.1"/>
    </source>
</evidence>
<dbReference type="InterPro" id="IPR036397">
    <property type="entry name" value="RNaseH_sf"/>
</dbReference>
<sequence>MRKQGWIELFSDYDCEIRYHPGKANVVANALSRKERIKPKRVRAMNITIQSSIKGKILATHNKTSKVPLTGGIRTLIIDEAHKSRYSVHPGADKMYYNLRDMYWWLGIKKDIALTESRHDSIWVIVDRLTKSAYFLPIREDFKMDRLARLYLNEIVTRHGVPISITSDRDSRFTSLFWQSMQEALGTRLDMSTAYHPQTDVKASIPFKPWKTCSERASSTSEEVGMFIFHWKPLEFNVGDHVLLKVSPWKGVVCFGKKGKLAPREIQVDARLNFVEELVEILEREIKKLKRCRIPIVKV</sequence>
<dbReference type="Gene3D" id="1.10.340.70">
    <property type="match status" value="1"/>
</dbReference>
<dbReference type="EMBL" id="BQNB010019387">
    <property type="protein sequence ID" value="GJT84770.1"/>
    <property type="molecule type" value="Genomic_DNA"/>
</dbReference>
<dbReference type="GO" id="GO:0003964">
    <property type="term" value="F:RNA-directed DNA polymerase activity"/>
    <property type="evidence" value="ECO:0007669"/>
    <property type="project" value="UniProtKB-KW"/>
</dbReference>
<feature type="domain" description="Integrase catalytic" evidence="1">
    <location>
        <begin position="86"/>
        <end position="200"/>
    </location>
</feature>
<dbReference type="SUPFAM" id="SSF53098">
    <property type="entry name" value="Ribonuclease H-like"/>
    <property type="match status" value="1"/>
</dbReference>
<organism evidence="2 3">
    <name type="scientific">Tanacetum coccineum</name>
    <dbReference type="NCBI Taxonomy" id="301880"/>
    <lineage>
        <taxon>Eukaryota</taxon>
        <taxon>Viridiplantae</taxon>
        <taxon>Streptophyta</taxon>
        <taxon>Embryophyta</taxon>
        <taxon>Tracheophyta</taxon>
        <taxon>Spermatophyta</taxon>
        <taxon>Magnoliopsida</taxon>
        <taxon>eudicotyledons</taxon>
        <taxon>Gunneridae</taxon>
        <taxon>Pentapetalae</taxon>
        <taxon>asterids</taxon>
        <taxon>campanulids</taxon>
        <taxon>Asterales</taxon>
        <taxon>Asteraceae</taxon>
        <taxon>Asteroideae</taxon>
        <taxon>Anthemideae</taxon>
        <taxon>Anthemidinae</taxon>
        <taxon>Tanacetum</taxon>
    </lineage>
</organism>
<dbReference type="Gene3D" id="3.30.420.10">
    <property type="entry name" value="Ribonuclease H-like superfamily/Ribonuclease H"/>
    <property type="match status" value="1"/>
</dbReference>
<dbReference type="Proteomes" id="UP001151760">
    <property type="component" value="Unassembled WGS sequence"/>
</dbReference>
<dbReference type="PROSITE" id="PS50994">
    <property type="entry name" value="INTEGRASE"/>
    <property type="match status" value="1"/>
</dbReference>
<reference evidence="2" key="1">
    <citation type="journal article" date="2022" name="Int. J. Mol. Sci.">
        <title>Draft Genome of Tanacetum Coccineum: Genomic Comparison of Closely Related Tanacetum-Family Plants.</title>
        <authorList>
            <person name="Yamashiro T."/>
            <person name="Shiraishi A."/>
            <person name="Nakayama K."/>
            <person name="Satake H."/>
        </authorList>
    </citation>
    <scope>NUCLEOTIDE SEQUENCE</scope>
</reference>
<keyword evidence="2" id="KW-0548">Nucleotidyltransferase</keyword>
<dbReference type="Pfam" id="PF17921">
    <property type="entry name" value="Integrase_H2C2"/>
    <property type="match status" value="1"/>
</dbReference>
<dbReference type="InterPro" id="IPR041588">
    <property type="entry name" value="Integrase_H2C2"/>
</dbReference>
<comment type="caution">
    <text evidence="2">The sequence shown here is derived from an EMBL/GenBank/DDBJ whole genome shotgun (WGS) entry which is preliminary data.</text>
</comment>
<evidence type="ECO:0000259" key="1">
    <source>
        <dbReference type="PROSITE" id="PS50994"/>
    </source>
</evidence>
<name>A0ABQ5HA77_9ASTR</name>
<dbReference type="InterPro" id="IPR012337">
    <property type="entry name" value="RNaseH-like_sf"/>
</dbReference>
<accession>A0ABQ5HA77</accession>
<proteinExistence type="predicted"/>
<gene>
    <name evidence="2" type="ORF">Tco_1066487</name>
</gene>
<dbReference type="PANTHER" id="PTHR34072">
    <property type="entry name" value="ENZYMATIC POLYPROTEIN-RELATED"/>
    <property type="match status" value="1"/>
</dbReference>
<keyword evidence="3" id="KW-1185">Reference proteome</keyword>
<reference evidence="2" key="2">
    <citation type="submission" date="2022-01" db="EMBL/GenBank/DDBJ databases">
        <authorList>
            <person name="Yamashiro T."/>
            <person name="Shiraishi A."/>
            <person name="Satake H."/>
            <person name="Nakayama K."/>
        </authorList>
    </citation>
    <scope>NUCLEOTIDE SEQUENCE</scope>
</reference>
<evidence type="ECO:0000313" key="3">
    <source>
        <dbReference type="Proteomes" id="UP001151760"/>
    </source>
</evidence>